<dbReference type="PROSITE" id="PS51318">
    <property type="entry name" value="TAT"/>
    <property type="match status" value="1"/>
</dbReference>
<dbReference type="OrthoDB" id="5735419at2"/>
<name>A0A3N1D4P6_9ACTN</name>
<reference evidence="2 3" key="1">
    <citation type="submission" date="2018-11" db="EMBL/GenBank/DDBJ databases">
        <title>Sequencing the genomes of 1000 actinobacteria strains.</title>
        <authorList>
            <person name="Klenk H.-P."/>
        </authorList>
    </citation>
    <scope>NUCLEOTIDE SEQUENCE [LARGE SCALE GENOMIC DNA]</scope>
    <source>
        <strain evidence="2 3">DSM 44254</strain>
    </source>
</reference>
<dbReference type="EMBL" id="RJKE01000001">
    <property type="protein sequence ID" value="ROO88497.1"/>
    <property type="molecule type" value="Genomic_DNA"/>
</dbReference>
<protein>
    <submittedName>
        <fullName evidence="2">Uncharacterized protein</fullName>
    </submittedName>
</protein>
<dbReference type="InterPro" id="IPR006311">
    <property type="entry name" value="TAT_signal"/>
</dbReference>
<accession>A0A3N1D4P6</accession>
<keyword evidence="3" id="KW-1185">Reference proteome</keyword>
<evidence type="ECO:0000313" key="2">
    <source>
        <dbReference type="EMBL" id="ROO88497.1"/>
    </source>
</evidence>
<dbReference type="RefSeq" id="WP_123667731.1">
    <property type="nucleotide sequence ID" value="NZ_RJKE01000001.1"/>
</dbReference>
<comment type="caution">
    <text evidence="2">The sequence shown here is derived from an EMBL/GenBank/DDBJ whole genome shotgun (WGS) entry which is preliminary data.</text>
</comment>
<evidence type="ECO:0000313" key="3">
    <source>
        <dbReference type="Proteomes" id="UP000272400"/>
    </source>
</evidence>
<organism evidence="2 3">
    <name type="scientific">Actinocorallia herbida</name>
    <dbReference type="NCBI Taxonomy" id="58109"/>
    <lineage>
        <taxon>Bacteria</taxon>
        <taxon>Bacillati</taxon>
        <taxon>Actinomycetota</taxon>
        <taxon>Actinomycetes</taxon>
        <taxon>Streptosporangiales</taxon>
        <taxon>Thermomonosporaceae</taxon>
        <taxon>Actinocorallia</taxon>
    </lineage>
</organism>
<feature type="signal peptide" evidence="1">
    <location>
        <begin position="1"/>
        <end position="29"/>
    </location>
</feature>
<sequence>MRQRTGRVLLALGLAGAAALVTVPAPAAAAGWVDDLCTRAQKQTSQLNEANFTAAGGSITNVDYADFEAFKESKPQAQPLTIGSYITYEDAAKTQPKQVRCKTKTSDHIKTVYGANAAGAEQECKVVNAGTVDEVFASLTAEEQASLVYPRNKVVIGFDWPSFTGADWLWDFPTAFKGWDGKLNIPSRNLNVPWAWAIFPENFRGQHYCTLIAPQYLKRLILGQAQV</sequence>
<dbReference type="Proteomes" id="UP000272400">
    <property type="component" value="Unassembled WGS sequence"/>
</dbReference>
<evidence type="ECO:0000256" key="1">
    <source>
        <dbReference type="SAM" id="SignalP"/>
    </source>
</evidence>
<proteinExistence type="predicted"/>
<feature type="chain" id="PRO_5039560596" evidence="1">
    <location>
        <begin position="30"/>
        <end position="227"/>
    </location>
</feature>
<gene>
    <name evidence="2" type="ORF">EDD29_6166</name>
</gene>
<dbReference type="AlphaFoldDB" id="A0A3N1D4P6"/>
<keyword evidence="1" id="KW-0732">Signal</keyword>